<dbReference type="InterPro" id="IPR050767">
    <property type="entry name" value="Sel1_AlgK"/>
</dbReference>
<evidence type="ECO:0000313" key="3">
    <source>
        <dbReference type="Proteomes" id="UP001499852"/>
    </source>
</evidence>
<dbReference type="Proteomes" id="UP001499852">
    <property type="component" value="Unassembled WGS sequence"/>
</dbReference>
<dbReference type="SUPFAM" id="SSF81901">
    <property type="entry name" value="HCP-like"/>
    <property type="match status" value="3"/>
</dbReference>
<evidence type="ECO:0000313" key="2">
    <source>
        <dbReference type="EMBL" id="GAA5149142.1"/>
    </source>
</evidence>
<dbReference type="InterPro" id="IPR006597">
    <property type="entry name" value="Sel1-like"/>
</dbReference>
<dbReference type="SMART" id="SM00671">
    <property type="entry name" value="SEL1"/>
    <property type="match status" value="9"/>
</dbReference>
<feature type="region of interest" description="Disordered" evidence="1">
    <location>
        <begin position="550"/>
        <end position="570"/>
    </location>
</feature>
<dbReference type="PANTHER" id="PTHR11102">
    <property type="entry name" value="SEL-1-LIKE PROTEIN"/>
    <property type="match status" value="1"/>
</dbReference>
<organism evidence="2 3">
    <name type="scientific">Prosthecobacter algae</name>
    <dbReference type="NCBI Taxonomy" id="1144682"/>
    <lineage>
        <taxon>Bacteria</taxon>
        <taxon>Pseudomonadati</taxon>
        <taxon>Verrucomicrobiota</taxon>
        <taxon>Verrucomicrobiia</taxon>
        <taxon>Verrucomicrobiales</taxon>
        <taxon>Verrucomicrobiaceae</taxon>
        <taxon>Prosthecobacter</taxon>
    </lineage>
</organism>
<dbReference type="Pfam" id="PF08238">
    <property type="entry name" value="Sel1"/>
    <property type="match status" value="10"/>
</dbReference>
<proteinExistence type="predicted"/>
<dbReference type="Gene3D" id="1.25.40.10">
    <property type="entry name" value="Tetratricopeptide repeat domain"/>
    <property type="match status" value="3"/>
</dbReference>
<protein>
    <submittedName>
        <fullName evidence="2">Dot/Icm type IV secretion system effector LidL</fullName>
    </submittedName>
</protein>
<dbReference type="PANTHER" id="PTHR11102:SF160">
    <property type="entry name" value="ERAD-ASSOCIATED E3 UBIQUITIN-PROTEIN LIGASE COMPONENT HRD3"/>
    <property type="match status" value="1"/>
</dbReference>
<evidence type="ECO:0000256" key="1">
    <source>
        <dbReference type="SAM" id="MobiDB-lite"/>
    </source>
</evidence>
<accession>A0ABP9PMN1</accession>
<keyword evidence="3" id="KW-1185">Reference proteome</keyword>
<feature type="compositionally biased region" description="Low complexity" evidence="1">
    <location>
        <begin position="555"/>
        <end position="570"/>
    </location>
</feature>
<reference evidence="3" key="1">
    <citation type="journal article" date="2019" name="Int. J. Syst. Evol. Microbiol.">
        <title>The Global Catalogue of Microorganisms (GCM) 10K type strain sequencing project: providing services to taxonomists for standard genome sequencing and annotation.</title>
        <authorList>
            <consortium name="The Broad Institute Genomics Platform"/>
            <consortium name="The Broad Institute Genome Sequencing Center for Infectious Disease"/>
            <person name="Wu L."/>
            <person name="Ma J."/>
        </authorList>
    </citation>
    <scope>NUCLEOTIDE SEQUENCE [LARGE SCALE GENOMIC DNA]</scope>
    <source>
        <strain evidence="3">JCM 18053</strain>
    </source>
</reference>
<comment type="caution">
    <text evidence="2">The sequence shown here is derived from an EMBL/GenBank/DDBJ whole genome shotgun (WGS) entry which is preliminary data.</text>
</comment>
<dbReference type="InterPro" id="IPR011990">
    <property type="entry name" value="TPR-like_helical_dom_sf"/>
</dbReference>
<sequence length="570" mass="60489">MIYQGKTGKNERFPLWRVKNRVLLNQPHMLLTALKVKLAAMVAVAGLNTDEMDKPSDAFQAVLKQLEADQKAASEKPGSGPDVNASFNTALAKVNELAKAGDKDALYALAHWGVLSNSNVNEIVELYRKAAALGQVLAKAELAQVLLQAAQQDPERLAEAVKLIQEAEAANNKVARRLLANLHLSGIGGVEKSVAKAKALLEKGSAEGDGEATLGLSQLYAAGVDGLPKDEAKSLEYLIKATEQKNAVAMSTYAARLFDGDPVVEGSKQLVKKDPEAALKMFEDAAATGFAAANRLLGAIYESGLGGKTRDLKKAVEYFTKAANANDAQALFRLGNYFEAGLNEGEGEKAVSVVQQNAKSALDLYRLAAQNGLSEAFFNVGVYYETGTVVDKDPEKAFTFQLRAANSGLPQAQHRVATYYQNGTGVEQDLVAAMGWYQRAAGSNFALSQIALGQMYEIGAGTRADPAAAAQMYTNAAEQGAPMAMLRLASLNERGLGTAKNEPNLAQALAYAKLAMDASNKAELAVKYHDELKAKMTAAQISEATKLYESKKKAAAAPATPAKPAGSGKK</sequence>
<gene>
    <name evidence="2" type="primary">lidL</name>
    <name evidence="2" type="ORF">GCM10023213_46400</name>
</gene>
<dbReference type="EMBL" id="BAABIA010000013">
    <property type="protein sequence ID" value="GAA5149142.1"/>
    <property type="molecule type" value="Genomic_DNA"/>
</dbReference>
<name>A0ABP9PMN1_9BACT</name>